<dbReference type="SMART" id="SM00873">
    <property type="entry name" value="B3_4"/>
    <property type="match status" value="1"/>
</dbReference>
<dbReference type="GO" id="GO:0000049">
    <property type="term" value="F:tRNA binding"/>
    <property type="evidence" value="ECO:0007669"/>
    <property type="project" value="UniProtKB-UniRule"/>
</dbReference>
<evidence type="ECO:0000256" key="3">
    <source>
        <dbReference type="ARBA" id="ARBA00011209"/>
    </source>
</evidence>
<dbReference type="SMART" id="SM00896">
    <property type="entry name" value="FDX-ACB"/>
    <property type="match status" value="1"/>
</dbReference>
<dbReference type="Proteomes" id="UP000588586">
    <property type="component" value="Unassembled WGS sequence"/>
</dbReference>
<evidence type="ECO:0000256" key="10">
    <source>
        <dbReference type="ARBA" id="ARBA00022842"/>
    </source>
</evidence>
<keyword evidence="11 16" id="KW-0694">RNA-binding</keyword>
<dbReference type="Pfam" id="PF01588">
    <property type="entry name" value="tRNA_bind"/>
    <property type="match status" value="1"/>
</dbReference>
<keyword evidence="4 15" id="KW-0963">Cytoplasm</keyword>
<dbReference type="InterPro" id="IPR005121">
    <property type="entry name" value="Fdx_antiC-bd"/>
</dbReference>
<dbReference type="InterPro" id="IPR033714">
    <property type="entry name" value="tRNA_bind_bactPheRS"/>
</dbReference>
<dbReference type="Gene3D" id="2.40.50.140">
    <property type="entry name" value="Nucleic acid-binding proteins"/>
    <property type="match status" value="1"/>
</dbReference>
<dbReference type="EMBL" id="JABEPQ010000001">
    <property type="protein sequence ID" value="NNM44670.1"/>
    <property type="molecule type" value="Genomic_DNA"/>
</dbReference>
<comment type="subcellular location">
    <subcellularLocation>
        <location evidence="1 15">Cytoplasm</location>
    </subcellularLocation>
</comment>
<evidence type="ECO:0000256" key="5">
    <source>
        <dbReference type="ARBA" id="ARBA00022555"/>
    </source>
</evidence>
<evidence type="ECO:0000256" key="14">
    <source>
        <dbReference type="ARBA" id="ARBA00049255"/>
    </source>
</evidence>
<dbReference type="PROSITE" id="PS50886">
    <property type="entry name" value="TRBD"/>
    <property type="match status" value="1"/>
</dbReference>
<dbReference type="SUPFAM" id="SSF50249">
    <property type="entry name" value="Nucleic acid-binding proteins"/>
    <property type="match status" value="1"/>
</dbReference>
<keyword evidence="10 15" id="KW-0460">Magnesium</keyword>
<dbReference type="PANTHER" id="PTHR10947">
    <property type="entry name" value="PHENYLALANYL-TRNA SYNTHETASE BETA CHAIN AND LEUCINE-RICH REPEAT-CONTAINING PROTEIN 47"/>
    <property type="match status" value="1"/>
</dbReference>
<dbReference type="GO" id="GO:0004826">
    <property type="term" value="F:phenylalanine-tRNA ligase activity"/>
    <property type="evidence" value="ECO:0007669"/>
    <property type="project" value="UniProtKB-UniRule"/>
</dbReference>
<dbReference type="InterPro" id="IPR045864">
    <property type="entry name" value="aa-tRNA-synth_II/BPL/LPL"/>
</dbReference>
<dbReference type="InterPro" id="IPR005147">
    <property type="entry name" value="tRNA_synthase_B5-dom"/>
</dbReference>
<keyword evidence="13 15" id="KW-0030">Aminoacyl-tRNA synthetase</keyword>
<dbReference type="CDD" id="cd02796">
    <property type="entry name" value="tRNA_bind_bactPheRS"/>
    <property type="match status" value="1"/>
</dbReference>
<dbReference type="InterPro" id="IPR002547">
    <property type="entry name" value="tRNA-bd_dom"/>
</dbReference>
<comment type="subunit">
    <text evidence="3 15">Tetramer of two alpha and two beta subunits.</text>
</comment>
<keyword evidence="6 15" id="KW-0436">Ligase</keyword>
<feature type="binding site" evidence="15">
    <location>
        <position position="490"/>
    </location>
    <ligand>
        <name>Mg(2+)</name>
        <dbReference type="ChEBI" id="CHEBI:18420"/>
        <note>shared with alpha subunit</note>
    </ligand>
</feature>
<dbReference type="InterPro" id="IPR020825">
    <property type="entry name" value="Phe-tRNA_synthase-like_B3/B4"/>
</dbReference>
<gene>
    <name evidence="15" type="primary">pheT</name>
    <name evidence="20" type="ORF">HJG52_01450</name>
</gene>
<keyword evidence="21" id="KW-1185">Reference proteome</keyword>
<dbReference type="Gene3D" id="3.30.930.10">
    <property type="entry name" value="Bira Bifunctional Protein, Domain 2"/>
    <property type="match status" value="1"/>
</dbReference>
<dbReference type="InterPro" id="IPR041616">
    <property type="entry name" value="PheRS_beta_core"/>
</dbReference>
<dbReference type="PROSITE" id="PS51447">
    <property type="entry name" value="FDX_ACB"/>
    <property type="match status" value="1"/>
</dbReference>
<evidence type="ECO:0000256" key="12">
    <source>
        <dbReference type="ARBA" id="ARBA00022917"/>
    </source>
</evidence>
<sequence length="848" mass="89200">MYAPVSWLRELTDVPADATGADVAATLVRVGLEEEGLHGGDIQGPLVVGRVLTVEPEPQKNGKTINWCTVDVGQHGQMLTEGKPQEIVCGAHNFGPGDLVVVVLPGGVLPGGFEISARKTYGHVSNGMICSAAELGLGEDHSGIIVLGELLGPEAAAGLKPGDDAIELLGLADEVVEVNVTPDRGYCFSMRGIAREYALSSGAAYRDPADPAALPVDAPGEGGYAVHLTDEAPVDGRAGCDRYIARVVRGVDTTATSPQWMQKRLTQVGMRPISLAVDVTNYVMMLLGQPLHAFDLDTLSGSVGTRRARAGEKLTTLDDVERALDPEDLLIVDGADTPLAIAGVMGGATSEVGESTTNVLIEAAHFDQVSVARSARRHRLSTEASRRFERGVDPDVTAAAAQLAVDLLVEHGGGTADPAYTDVDHRPARQPFDFDVTLPTRYVGLDYPREEVLATLRAIGCEVGEGEGNVVSVLPASWRPDLTDGPELVEEVARVRGYDQIPSVLPQPKSAGRGLTHGQRIRRVVATTLAQQGLSEVLSYPFVGAGLFDKLGYASDDPRRAVVTLSNPLSDEAPLMRTSVLDTLLETLRRNVSRGQRDVAVFEMGLVTDGTGGPRTAPVPGVAGRPDDATFEALYAAVPPQPRHVAYAAAGDAERGGPWGPARPVDTGDAVAWALTVGRAVGLDLQVAPAERAPWHPGRCAVITLADGTVVGYAGELHPKVVAALELPARTVAGELDVDVLVAATGTPVDAVALSTYPVAHTDVALVVDEAVTAAQVEEALRAGAGDDLENVLLFDTYRGDQVGEGRKSLAYRLTFRANDRTLTTDEVSALRDRAVAEAASRTGAVQR</sequence>
<dbReference type="Pfam" id="PF03484">
    <property type="entry name" value="B5"/>
    <property type="match status" value="1"/>
</dbReference>
<dbReference type="EC" id="6.1.1.20" evidence="15"/>
<dbReference type="AlphaFoldDB" id="A0A849H4E8"/>
<organism evidence="20 21">
    <name type="scientific">Knoellia koreensis</name>
    <dbReference type="NCBI Taxonomy" id="2730921"/>
    <lineage>
        <taxon>Bacteria</taxon>
        <taxon>Bacillati</taxon>
        <taxon>Actinomycetota</taxon>
        <taxon>Actinomycetes</taxon>
        <taxon>Micrococcales</taxon>
        <taxon>Intrasporangiaceae</taxon>
        <taxon>Knoellia</taxon>
    </lineage>
</organism>
<evidence type="ECO:0000256" key="13">
    <source>
        <dbReference type="ARBA" id="ARBA00023146"/>
    </source>
</evidence>
<feature type="binding site" evidence="15">
    <location>
        <position position="481"/>
    </location>
    <ligand>
        <name>Mg(2+)</name>
        <dbReference type="ChEBI" id="CHEBI:18420"/>
        <note>shared with alpha subunit</note>
    </ligand>
</feature>
<dbReference type="InterPro" id="IPR009061">
    <property type="entry name" value="DNA-bd_dom_put_sf"/>
</dbReference>
<dbReference type="InterPro" id="IPR004532">
    <property type="entry name" value="Phe-tRNA-ligase_IIc_bsu_bact"/>
</dbReference>
<evidence type="ECO:0000256" key="16">
    <source>
        <dbReference type="PROSITE-ProRule" id="PRU00209"/>
    </source>
</evidence>
<dbReference type="FunFam" id="3.50.40.10:FF:000001">
    <property type="entry name" value="Phenylalanine--tRNA ligase beta subunit"/>
    <property type="match status" value="1"/>
</dbReference>
<comment type="similarity">
    <text evidence="2 15">Belongs to the phenylalanyl-tRNA synthetase beta subunit family. Type 1 subfamily.</text>
</comment>
<dbReference type="Gene3D" id="3.30.56.10">
    <property type="match status" value="2"/>
</dbReference>
<dbReference type="Pfam" id="PF17759">
    <property type="entry name" value="tRNA_synthFbeta"/>
    <property type="match status" value="1"/>
</dbReference>
<dbReference type="SUPFAM" id="SSF54991">
    <property type="entry name" value="Anticodon-binding domain of PheRS"/>
    <property type="match status" value="1"/>
</dbReference>
<evidence type="ECO:0000256" key="8">
    <source>
        <dbReference type="ARBA" id="ARBA00022741"/>
    </source>
</evidence>
<keyword evidence="7 15" id="KW-0479">Metal-binding</keyword>
<dbReference type="PANTHER" id="PTHR10947:SF0">
    <property type="entry name" value="PHENYLALANINE--TRNA LIGASE BETA SUBUNIT"/>
    <property type="match status" value="1"/>
</dbReference>
<dbReference type="Pfam" id="PF03483">
    <property type="entry name" value="B3_4"/>
    <property type="match status" value="1"/>
</dbReference>
<dbReference type="CDD" id="cd00769">
    <property type="entry name" value="PheRS_beta_core"/>
    <property type="match status" value="1"/>
</dbReference>
<feature type="binding site" evidence="15">
    <location>
        <position position="491"/>
    </location>
    <ligand>
        <name>Mg(2+)</name>
        <dbReference type="ChEBI" id="CHEBI:18420"/>
        <note>shared with alpha subunit</note>
    </ligand>
</feature>
<dbReference type="Gene3D" id="3.50.40.10">
    <property type="entry name" value="Phenylalanyl-trna Synthetase, Chain B, domain 3"/>
    <property type="match status" value="1"/>
</dbReference>
<dbReference type="SUPFAM" id="SSF55681">
    <property type="entry name" value="Class II aaRS and biotin synthetases"/>
    <property type="match status" value="1"/>
</dbReference>
<evidence type="ECO:0000256" key="6">
    <source>
        <dbReference type="ARBA" id="ARBA00022598"/>
    </source>
</evidence>
<dbReference type="InterPro" id="IPR036690">
    <property type="entry name" value="Fdx_antiC-bd_sf"/>
</dbReference>
<dbReference type="GO" id="GO:0009328">
    <property type="term" value="C:phenylalanine-tRNA ligase complex"/>
    <property type="evidence" value="ECO:0007669"/>
    <property type="project" value="TreeGrafter"/>
</dbReference>
<comment type="caution">
    <text evidence="20">The sequence shown here is derived from an EMBL/GenBank/DDBJ whole genome shotgun (WGS) entry which is preliminary data.</text>
</comment>
<dbReference type="Pfam" id="PF03147">
    <property type="entry name" value="FDX-ACB"/>
    <property type="match status" value="1"/>
</dbReference>
<evidence type="ECO:0000256" key="15">
    <source>
        <dbReference type="HAMAP-Rule" id="MF_00283"/>
    </source>
</evidence>
<dbReference type="HAMAP" id="MF_00283">
    <property type="entry name" value="Phe_tRNA_synth_beta1"/>
    <property type="match status" value="1"/>
</dbReference>
<keyword evidence="9 15" id="KW-0067">ATP-binding</keyword>
<evidence type="ECO:0000256" key="11">
    <source>
        <dbReference type="ARBA" id="ARBA00022884"/>
    </source>
</evidence>
<dbReference type="PROSITE" id="PS51483">
    <property type="entry name" value="B5"/>
    <property type="match status" value="1"/>
</dbReference>
<dbReference type="NCBIfam" id="TIGR00472">
    <property type="entry name" value="pheT_bact"/>
    <property type="match status" value="1"/>
</dbReference>
<dbReference type="RefSeq" id="WP_171241800.1">
    <property type="nucleotide sequence ID" value="NZ_JABEPQ010000001.1"/>
</dbReference>
<name>A0A849H4E8_9MICO</name>
<accession>A0A849H4E8</accession>
<dbReference type="SUPFAM" id="SSF56037">
    <property type="entry name" value="PheT/TilS domain"/>
    <property type="match status" value="1"/>
</dbReference>
<keyword evidence="8 15" id="KW-0547">Nucleotide-binding</keyword>
<keyword evidence="12 15" id="KW-0648">Protein biosynthesis</keyword>
<evidence type="ECO:0000256" key="9">
    <source>
        <dbReference type="ARBA" id="ARBA00022840"/>
    </source>
</evidence>
<evidence type="ECO:0000313" key="21">
    <source>
        <dbReference type="Proteomes" id="UP000588586"/>
    </source>
</evidence>
<evidence type="ECO:0000256" key="2">
    <source>
        <dbReference type="ARBA" id="ARBA00008653"/>
    </source>
</evidence>
<feature type="domain" description="B5" evidence="19">
    <location>
        <begin position="427"/>
        <end position="503"/>
    </location>
</feature>
<dbReference type="InterPro" id="IPR012340">
    <property type="entry name" value="NA-bd_OB-fold"/>
</dbReference>
<reference evidence="20 21" key="1">
    <citation type="submission" date="2020-04" db="EMBL/GenBank/DDBJ databases">
        <title>Knoellia sp. isolate from air conditioner.</title>
        <authorList>
            <person name="Chea S."/>
            <person name="Kim D.-U."/>
        </authorList>
    </citation>
    <scope>NUCLEOTIDE SEQUENCE [LARGE SCALE GENOMIC DNA]</scope>
    <source>
        <strain evidence="20 21">DB2414S</strain>
    </source>
</reference>
<dbReference type="FunFam" id="3.30.70.380:FF:000001">
    <property type="entry name" value="Phenylalanine--tRNA ligase beta subunit"/>
    <property type="match status" value="1"/>
</dbReference>
<dbReference type="SMART" id="SM00874">
    <property type="entry name" value="B5"/>
    <property type="match status" value="1"/>
</dbReference>
<evidence type="ECO:0000256" key="7">
    <source>
        <dbReference type="ARBA" id="ARBA00022723"/>
    </source>
</evidence>
<evidence type="ECO:0000259" key="18">
    <source>
        <dbReference type="PROSITE" id="PS51447"/>
    </source>
</evidence>
<dbReference type="GO" id="GO:0000287">
    <property type="term" value="F:magnesium ion binding"/>
    <property type="evidence" value="ECO:0007669"/>
    <property type="project" value="UniProtKB-UniRule"/>
</dbReference>
<dbReference type="InterPro" id="IPR045060">
    <property type="entry name" value="Phe-tRNA-ligase_IIc_bsu"/>
</dbReference>
<dbReference type="GO" id="GO:0005524">
    <property type="term" value="F:ATP binding"/>
    <property type="evidence" value="ECO:0007669"/>
    <property type="project" value="UniProtKB-UniRule"/>
</dbReference>
<dbReference type="GO" id="GO:0006432">
    <property type="term" value="P:phenylalanyl-tRNA aminoacylation"/>
    <property type="evidence" value="ECO:0007669"/>
    <property type="project" value="UniProtKB-UniRule"/>
</dbReference>
<feature type="domain" description="FDX-ACB" evidence="18">
    <location>
        <begin position="755"/>
        <end position="848"/>
    </location>
</feature>
<evidence type="ECO:0000259" key="19">
    <source>
        <dbReference type="PROSITE" id="PS51483"/>
    </source>
</evidence>
<comment type="catalytic activity">
    <reaction evidence="14 15">
        <text>tRNA(Phe) + L-phenylalanine + ATP = L-phenylalanyl-tRNA(Phe) + AMP + diphosphate + H(+)</text>
        <dbReference type="Rhea" id="RHEA:19413"/>
        <dbReference type="Rhea" id="RHEA-COMP:9668"/>
        <dbReference type="Rhea" id="RHEA-COMP:9699"/>
        <dbReference type="ChEBI" id="CHEBI:15378"/>
        <dbReference type="ChEBI" id="CHEBI:30616"/>
        <dbReference type="ChEBI" id="CHEBI:33019"/>
        <dbReference type="ChEBI" id="CHEBI:58095"/>
        <dbReference type="ChEBI" id="CHEBI:78442"/>
        <dbReference type="ChEBI" id="CHEBI:78531"/>
        <dbReference type="ChEBI" id="CHEBI:456215"/>
        <dbReference type="EC" id="6.1.1.20"/>
    </reaction>
</comment>
<proteinExistence type="inferred from homology"/>
<protein>
    <recommendedName>
        <fullName evidence="15">Phenylalanine--tRNA ligase beta subunit</fullName>
        <ecNumber evidence="15">6.1.1.20</ecNumber>
    </recommendedName>
    <alternativeName>
        <fullName evidence="15">Phenylalanyl-tRNA synthetase beta subunit</fullName>
        <shortName evidence="15">PheRS</shortName>
    </alternativeName>
</protein>
<keyword evidence="5 16" id="KW-0820">tRNA-binding</keyword>
<dbReference type="InterPro" id="IPR005146">
    <property type="entry name" value="B3/B4_tRNA-bd"/>
</dbReference>
<evidence type="ECO:0000313" key="20">
    <source>
        <dbReference type="EMBL" id="NNM44670.1"/>
    </source>
</evidence>
<comment type="cofactor">
    <cofactor evidence="15">
        <name>Mg(2+)</name>
        <dbReference type="ChEBI" id="CHEBI:18420"/>
    </cofactor>
    <text evidence="15">Binds 2 magnesium ions per tetramer.</text>
</comment>
<dbReference type="Gene3D" id="3.30.70.380">
    <property type="entry name" value="Ferrodoxin-fold anticodon-binding domain"/>
    <property type="match status" value="1"/>
</dbReference>
<evidence type="ECO:0000256" key="1">
    <source>
        <dbReference type="ARBA" id="ARBA00004496"/>
    </source>
</evidence>
<dbReference type="SUPFAM" id="SSF46955">
    <property type="entry name" value="Putative DNA-binding domain"/>
    <property type="match status" value="1"/>
</dbReference>
<feature type="domain" description="TRNA-binding" evidence="17">
    <location>
        <begin position="40"/>
        <end position="160"/>
    </location>
</feature>
<evidence type="ECO:0000256" key="4">
    <source>
        <dbReference type="ARBA" id="ARBA00022490"/>
    </source>
</evidence>
<evidence type="ECO:0000259" key="17">
    <source>
        <dbReference type="PROSITE" id="PS50886"/>
    </source>
</evidence>
<comment type="caution">
    <text evidence="15">Lacks conserved residue(s) required for the propagation of feature annotation.</text>
</comment>